<accession>Q8VLR2</accession>
<evidence type="ECO:0000313" key="3">
    <source>
        <dbReference type="Proteomes" id="UP000464076"/>
    </source>
</evidence>
<reference evidence="2 3" key="1">
    <citation type="journal article" date="1992" name="Mol. Microbiol.">
        <title>Isolation and molecular characterization of a novel broad-host-range plasmid from Bordetella bronchiseptica with sequence similarities to plasmids from gram-positive organisms.</title>
        <authorList>
            <person name="Antoine R."/>
            <person name="Locht C."/>
        </authorList>
    </citation>
    <scope>NUCLEOTIDE SEQUENCE [LARGE SCALE GENOMIC DNA]</scope>
    <source>
        <strain evidence="2 3">S87</strain>
        <plasmid evidence="2 3">pBBR1</plasmid>
    </source>
</reference>
<dbReference type="PIR" id="S25245">
    <property type="entry name" value="S25245"/>
</dbReference>
<dbReference type="AlphaFoldDB" id="Q8VLR2"/>
<evidence type="ECO:0000256" key="1">
    <source>
        <dbReference type="SAM" id="MobiDB-lite"/>
    </source>
</evidence>
<gene>
    <name evidence="2" type="primary">Rep</name>
</gene>
<name>Q8VLR2_BORBO</name>
<proteinExistence type="predicted"/>
<sequence>MATQSREIGIQAKNKPGHWVQTERKAHEAWAGLIARKPTAAMLLHHLVAQMGHQNAVVVSQKTLSKLIGRSLRTVQYAVKDLVAERWISVVKLNGPGTVSAYVVNDRVAWGQPRDQLRLSVFSAAVVVDHDDQDESLLGHGDLRRIPTLYPGEQQLPTGPGEEPPSQPGIPGMEPDLPALTETEEWERRGQQRLPMPDEPCFLDDGEPLEPPTRVTLPRR</sequence>
<evidence type="ECO:0000313" key="2">
    <source>
        <dbReference type="EMBL" id="CAA47268.1"/>
    </source>
</evidence>
<geneLocation type="plasmid" evidence="3">
    <name>pBBR1</name>
</geneLocation>
<dbReference type="Proteomes" id="UP000464076">
    <property type="component" value="Plasmid pBBR1"/>
</dbReference>
<organism evidence="2 3">
    <name type="scientific">Bordetella bronchiseptica</name>
    <name type="common">Alcaligenes bronchisepticus</name>
    <dbReference type="NCBI Taxonomy" id="518"/>
    <lineage>
        <taxon>Bacteria</taxon>
        <taxon>Pseudomonadati</taxon>
        <taxon>Pseudomonadota</taxon>
        <taxon>Betaproteobacteria</taxon>
        <taxon>Burkholderiales</taxon>
        <taxon>Alcaligenaceae</taxon>
        <taxon>Bordetella</taxon>
    </lineage>
</organism>
<dbReference type="EMBL" id="X66730">
    <property type="protein sequence ID" value="CAA47268.1"/>
    <property type="molecule type" value="Genomic_DNA"/>
</dbReference>
<protein>
    <submittedName>
        <fullName evidence="2">Rep protein</fullName>
    </submittedName>
</protein>
<keyword evidence="2" id="KW-0614">Plasmid</keyword>
<feature type="region of interest" description="Disordered" evidence="1">
    <location>
        <begin position="148"/>
        <end position="220"/>
    </location>
</feature>